<reference evidence="1 2" key="1">
    <citation type="submission" date="2020-06" db="EMBL/GenBank/DDBJ databases">
        <authorList>
            <person name="Hwang Y.J."/>
        </authorList>
    </citation>
    <scope>NUCLEOTIDE SEQUENCE [LARGE SCALE GENOMIC DNA]</scope>
    <source>
        <strain evidence="1 2">KUDC8001</strain>
    </source>
</reference>
<gene>
    <name evidence="1" type="ORF">HUW48_14690</name>
</gene>
<evidence type="ECO:0000313" key="1">
    <source>
        <dbReference type="EMBL" id="QMU31564.1"/>
    </source>
</evidence>
<keyword evidence="2" id="KW-1185">Reference proteome</keyword>
<name>A0A7L7LFV4_9BACT</name>
<proteinExistence type="predicted"/>
<dbReference type="EMBL" id="CP055153">
    <property type="protein sequence ID" value="QMU31564.1"/>
    <property type="molecule type" value="Genomic_DNA"/>
</dbReference>
<protein>
    <submittedName>
        <fullName evidence="1">Uncharacterized protein</fullName>
    </submittedName>
</protein>
<dbReference type="Gene3D" id="2.170.130.10">
    <property type="entry name" value="TonB-dependent receptor, plug domain"/>
    <property type="match status" value="1"/>
</dbReference>
<reference evidence="1 2" key="2">
    <citation type="submission" date="2020-08" db="EMBL/GenBank/DDBJ databases">
        <title>Adhaeribacter dokdonensis sp. nov., isolated from the rhizosphere of Elymus tsukushiensis, a plant native to the Dokdo Islands, Republic of Korea.</title>
        <authorList>
            <person name="Ghim S.Y."/>
        </authorList>
    </citation>
    <scope>NUCLEOTIDE SEQUENCE [LARGE SCALE GENOMIC DNA]</scope>
    <source>
        <strain evidence="1 2">KUDC8001</strain>
    </source>
</reference>
<dbReference type="Proteomes" id="UP000514509">
    <property type="component" value="Chromosome"/>
</dbReference>
<sequence>MARTPGVTILSTEPANAKPVIRGLYGNRIVVLLSGLKFDNQQS</sequence>
<dbReference type="InterPro" id="IPR037066">
    <property type="entry name" value="Plug_dom_sf"/>
</dbReference>
<dbReference type="KEGG" id="add:HUW48_14690"/>
<organism evidence="1 2">
    <name type="scientific">Adhaeribacter radiodurans</name>
    <dbReference type="NCBI Taxonomy" id="2745197"/>
    <lineage>
        <taxon>Bacteria</taxon>
        <taxon>Pseudomonadati</taxon>
        <taxon>Bacteroidota</taxon>
        <taxon>Cytophagia</taxon>
        <taxon>Cytophagales</taxon>
        <taxon>Hymenobacteraceae</taxon>
        <taxon>Adhaeribacter</taxon>
    </lineage>
</organism>
<accession>A0A7L7LFV4</accession>
<dbReference type="RefSeq" id="WP_182416388.1">
    <property type="nucleotide sequence ID" value="NZ_CP055153.1"/>
</dbReference>
<evidence type="ECO:0000313" key="2">
    <source>
        <dbReference type="Proteomes" id="UP000514509"/>
    </source>
</evidence>
<dbReference type="AlphaFoldDB" id="A0A7L7LFV4"/>